<feature type="domain" description="J" evidence="3">
    <location>
        <begin position="16"/>
        <end position="81"/>
    </location>
</feature>
<organism evidence="4 5">
    <name type="scientific">Lagenidium giganteum</name>
    <dbReference type="NCBI Taxonomy" id="4803"/>
    <lineage>
        <taxon>Eukaryota</taxon>
        <taxon>Sar</taxon>
        <taxon>Stramenopiles</taxon>
        <taxon>Oomycota</taxon>
        <taxon>Peronosporomycetes</taxon>
        <taxon>Pythiales</taxon>
        <taxon>Pythiaceae</taxon>
    </lineage>
</organism>
<evidence type="ECO:0000313" key="4">
    <source>
        <dbReference type="EMBL" id="DBA00537.1"/>
    </source>
</evidence>
<dbReference type="InterPro" id="IPR052812">
    <property type="entry name" value="Plant_DnaJ_domain"/>
</dbReference>
<keyword evidence="5" id="KW-1185">Reference proteome</keyword>
<dbReference type="CDD" id="cd06257">
    <property type="entry name" value="DnaJ"/>
    <property type="match status" value="1"/>
</dbReference>
<reference evidence="4" key="2">
    <citation type="journal article" date="2023" name="Microbiol Resour">
        <title>Decontamination and Annotation of the Draft Genome Sequence of the Oomycete Lagenidium giganteum ARSEF 373.</title>
        <authorList>
            <person name="Morgan W.R."/>
            <person name="Tartar A."/>
        </authorList>
    </citation>
    <scope>NUCLEOTIDE SEQUENCE</scope>
    <source>
        <strain evidence="4">ARSEF 373</strain>
    </source>
</reference>
<evidence type="ECO:0000259" key="3">
    <source>
        <dbReference type="PROSITE" id="PS50076"/>
    </source>
</evidence>
<evidence type="ECO:0000313" key="5">
    <source>
        <dbReference type="Proteomes" id="UP001146120"/>
    </source>
</evidence>
<dbReference type="InterPro" id="IPR001623">
    <property type="entry name" value="DnaJ_domain"/>
</dbReference>
<name>A0AAV2Z519_9STRA</name>
<dbReference type="PROSITE" id="PS00636">
    <property type="entry name" value="DNAJ_1"/>
    <property type="match status" value="1"/>
</dbReference>
<dbReference type="PANTHER" id="PTHR44272:SF3">
    <property type="entry name" value="J DOMAIN-CONTAINING PROTEIN"/>
    <property type="match status" value="1"/>
</dbReference>
<dbReference type="InterPro" id="IPR018253">
    <property type="entry name" value="DnaJ_domain_CS"/>
</dbReference>
<dbReference type="AlphaFoldDB" id="A0AAV2Z519"/>
<evidence type="ECO:0000256" key="1">
    <source>
        <dbReference type="SAM" id="Coils"/>
    </source>
</evidence>
<comment type="caution">
    <text evidence="4">The sequence shown here is derived from an EMBL/GenBank/DDBJ whole genome shotgun (WGS) entry which is preliminary data.</text>
</comment>
<gene>
    <name evidence="4" type="ORF">N0F65_006441</name>
</gene>
<feature type="compositionally biased region" description="Low complexity" evidence="2">
    <location>
        <begin position="405"/>
        <end position="420"/>
    </location>
</feature>
<reference evidence="4" key="1">
    <citation type="submission" date="2022-11" db="EMBL/GenBank/DDBJ databases">
        <authorList>
            <person name="Morgan W.R."/>
            <person name="Tartar A."/>
        </authorList>
    </citation>
    <scope>NUCLEOTIDE SEQUENCE</scope>
    <source>
        <strain evidence="4">ARSEF 373</strain>
    </source>
</reference>
<feature type="region of interest" description="Disordered" evidence="2">
    <location>
        <begin position="395"/>
        <end position="420"/>
    </location>
</feature>
<protein>
    <recommendedName>
        <fullName evidence="3">J domain-containing protein</fullName>
    </recommendedName>
</protein>
<sequence length="420" mass="46207">MSDTKPKEGDAEASVNFYEVLGVEKTASELEIKSAYRKLALKYHPDRNAGNEEASDKFKQVSTAYAVLSDPNKRRQYDLSGDASKENGFESVDVEAMGGLGRVFGALFTKIGIPIPTQISQSVLTSARDLCDPRSTATTKAPVTHLSLGQEKHAKVDKQDAHFYRITVEQERESLVFMCRSATKSKFKLVLFDSSGAVRMVQESTKKARWTAADMYLTSAFELMDLNESFPAHLNNDNDLPELFTKLSLFEVRRTIPLEKGDHLFCVYGDNWLSAVKYSIKCLKIDASCSALQTIQQSEQALMGIKNELDGLQKEFVEAKKQFEAALARVEAVQKTTDDLLAAREVAYDTFLAKCEAAHAQSVDPNAGAGVADRSGSLTDSGGFRNMFSGFSNRLFQGKDDSRPSTDSNASSASNARTTQ</sequence>
<accession>A0AAV2Z519</accession>
<dbReference type="InterPro" id="IPR036869">
    <property type="entry name" value="J_dom_sf"/>
</dbReference>
<dbReference type="PROSITE" id="PS50076">
    <property type="entry name" value="DNAJ_2"/>
    <property type="match status" value="1"/>
</dbReference>
<proteinExistence type="predicted"/>
<evidence type="ECO:0000256" key="2">
    <source>
        <dbReference type="SAM" id="MobiDB-lite"/>
    </source>
</evidence>
<dbReference type="EMBL" id="DAKRPA010000062">
    <property type="protein sequence ID" value="DBA00537.1"/>
    <property type="molecule type" value="Genomic_DNA"/>
</dbReference>
<dbReference type="PRINTS" id="PR00625">
    <property type="entry name" value="JDOMAIN"/>
</dbReference>
<keyword evidence="1" id="KW-0175">Coiled coil</keyword>
<dbReference type="Proteomes" id="UP001146120">
    <property type="component" value="Unassembled WGS sequence"/>
</dbReference>
<dbReference type="SUPFAM" id="SSF46565">
    <property type="entry name" value="Chaperone J-domain"/>
    <property type="match status" value="1"/>
</dbReference>
<dbReference type="SMART" id="SM00271">
    <property type="entry name" value="DnaJ"/>
    <property type="match status" value="1"/>
</dbReference>
<dbReference type="Gene3D" id="1.10.287.110">
    <property type="entry name" value="DnaJ domain"/>
    <property type="match status" value="1"/>
</dbReference>
<dbReference type="PANTHER" id="PTHR44272">
    <property type="entry name" value="DNAJ DOMAIN (PROKARYOTIC HEAT SHOCK PROTEIN)"/>
    <property type="match status" value="1"/>
</dbReference>
<dbReference type="Pfam" id="PF00226">
    <property type="entry name" value="DnaJ"/>
    <property type="match status" value="1"/>
</dbReference>
<feature type="coiled-coil region" evidence="1">
    <location>
        <begin position="295"/>
        <end position="329"/>
    </location>
</feature>